<evidence type="ECO:0000256" key="1">
    <source>
        <dbReference type="SAM" id="SignalP"/>
    </source>
</evidence>
<evidence type="ECO:0000313" key="2">
    <source>
        <dbReference type="EMBL" id="CAA9284744.1"/>
    </source>
</evidence>
<accession>A0A6J4JQE1</accession>
<dbReference type="PROSITE" id="PS51257">
    <property type="entry name" value="PROKAR_LIPOPROTEIN"/>
    <property type="match status" value="1"/>
</dbReference>
<feature type="chain" id="PRO_5027002516" description="Lipoprotein" evidence="1">
    <location>
        <begin position="27"/>
        <end position="193"/>
    </location>
</feature>
<keyword evidence="1" id="KW-0732">Signal</keyword>
<feature type="signal peptide" evidence="1">
    <location>
        <begin position="1"/>
        <end position="26"/>
    </location>
</feature>
<name>A0A6J4JQE1_9ACTN</name>
<dbReference type="EMBL" id="CADCTP010000360">
    <property type="protein sequence ID" value="CAA9284744.1"/>
    <property type="molecule type" value="Genomic_DNA"/>
</dbReference>
<dbReference type="AlphaFoldDB" id="A0A6J4JQE1"/>
<gene>
    <name evidence="2" type="ORF">AVDCRST_MAG41-3890</name>
</gene>
<proteinExistence type="predicted"/>
<sequence>MSGRIARLAPLAAALAVGIAGCSSDAAPTALPEGPAAAPTGSTAAPTATAAAVPATVVRLTPGRPSPADEALLAGYRTFWTGLTEAYRTGRTAALAEATVDPARTRFVTRATELAANGRTQRGTVLGTPVVADLAAGVVVDCMDLREFRTYDRAGRALFPRDPGTTRVRATLRSVGGRWRLAGFETEGSGCRR</sequence>
<protein>
    <recommendedName>
        <fullName evidence="3">Lipoprotein</fullName>
    </recommendedName>
</protein>
<organism evidence="2">
    <name type="scientific">uncultured Mycobacteriales bacterium</name>
    <dbReference type="NCBI Taxonomy" id="581187"/>
    <lineage>
        <taxon>Bacteria</taxon>
        <taxon>Bacillati</taxon>
        <taxon>Actinomycetota</taxon>
        <taxon>Actinomycetes</taxon>
        <taxon>Mycobacteriales</taxon>
        <taxon>environmental samples</taxon>
    </lineage>
</organism>
<evidence type="ECO:0008006" key="3">
    <source>
        <dbReference type="Google" id="ProtNLM"/>
    </source>
</evidence>
<reference evidence="2" key="1">
    <citation type="submission" date="2020-02" db="EMBL/GenBank/DDBJ databases">
        <authorList>
            <person name="Meier V. D."/>
        </authorList>
    </citation>
    <scope>NUCLEOTIDE SEQUENCE</scope>
    <source>
        <strain evidence="2">AVDCRST_MAG41</strain>
    </source>
</reference>